<dbReference type="PROSITE" id="PS50011">
    <property type="entry name" value="PROTEIN_KINASE_DOM"/>
    <property type="match status" value="1"/>
</dbReference>
<evidence type="ECO:0000256" key="3">
    <source>
        <dbReference type="ARBA" id="ARBA00022679"/>
    </source>
</evidence>
<evidence type="ECO:0000256" key="5">
    <source>
        <dbReference type="ARBA" id="ARBA00022777"/>
    </source>
</evidence>
<dbReference type="InterPro" id="IPR011009">
    <property type="entry name" value="Kinase-like_dom_sf"/>
</dbReference>
<evidence type="ECO:0000256" key="8">
    <source>
        <dbReference type="ARBA" id="ARBA00048679"/>
    </source>
</evidence>
<dbReference type="SMART" id="SM00740">
    <property type="entry name" value="PASTA"/>
    <property type="match status" value="4"/>
</dbReference>
<keyword evidence="11" id="KW-1133">Transmembrane helix</keyword>
<dbReference type="InterPro" id="IPR008271">
    <property type="entry name" value="Ser/Thr_kinase_AS"/>
</dbReference>
<feature type="domain" description="PASTA" evidence="13">
    <location>
        <begin position="438"/>
        <end position="505"/>
    </location>
</feature>
<feature type="domain" description="PASTA" evidence="13">
    <location>
        <begin position="508"/>
        <end position="576"/>
    </location>
</feature>
<feature type="binding site" evidence="9">
    <location>
        <position position="39"/>
    </location>
    <ligand>
        <name>ATP</name>
        <dbReference type="ChEBI" id="CHEBI:30616"/>
    </ligand>
</feature>
<evidence type="ECO:0000256" key="10">
    <source>
        <dbReference type="SAM" id="MobiDB-lite"/>
    </source>
</evidence>
<feature type="transmembrane region" description="Helical" evidence="11">
    <location>
        <begin position="344"/>
        <end position="365"/>
    </location>
</feature>
<dbReference type="NCBIfam" id="NF033483">
    <property type="entry name" value="PknB_PASTA_kin"/>
    <property type="match status" value="1"/>
</dbReference>
<dbReference type="InterPro" id="IPR017441">
    <property type="entry name" value="Protein_kinase_ATP_BS"/>
</dbReference>
<proteinExistence type="predicted"/>
<dbReference type="PROSITE" id="PS00107">
    <property type="entry name" value="PROTEIN_KINASE_ATP"/>
    <property type="match status" value="1"/>
</dbReference>
<dbReference type="EC" id="2.7.11.1" evidence="1"/>
<feature type="compositionally biased region" description="Acidic residues" evidence="10">
    <location>
        <begin position="308"/>
        <end position="327"/>
    </location>
</feature>
<dbReference type="EMBL" id="PVXQ01000003">
    <property type="protein sequence ID" value="PRR84145.1"/>
    <property type="molecule type" value="Genomic_DNA"/>
</dbReference>
<dbReference type="SMART" id="SM00220">
    <property type="entry name" value="S_TKc"/>
    <property type="match status" value="1"/>
</dbReference>
<dbReference type="SUPFAM" id="SSF54184">
    <property type="entry name" value="Penicillin-binding protein 2x (pbp-2x), c-terminal domain"/>
    <property type="match status" value="1"/>
</dbReference>
<evidence type="ECO:0000256" key="9">
    <source>
        <dbReference type="PROSITE-ProRule" id="PRU10141"/>
    </source>
</evidence>
<dbReference type="Gene3D" id="1.10.510.10">
    <property type="entry name" value="Transferase(Phosphotransferase) domain 1"/>
    <property type="match status" value="1"/>
</dbReference>
<reference evidence="14 15" key="1">
    <citation type="submission" date="2018-03" db="EMBL/GenBank/DDBJ databases">
        <title>Genome sequence of Clostridium vincentii DSM 10228.</title>
        <authorList>
            <person name="Poehlein A."/>
            <person name="Daniel R."/>
        </authorList>
    </citation>
    <scope>NUCLEOTIDE SEQUENCE [LARGE SCALE GENOMIC DNA]</scope>
    <source>
        <strain evidence="14 15">DSM 10228</strain>
    </source>
</reference>
<dbReference type="Gene3D" id="3.30.200.20">
    <property type="entry name" value="Phosphorylase Kinase, domain 1"/>
    <property type="match status" value="1"/>
</dbReference>
<feature type="region of interest" description="Disordered" evidence="10">
    <location>
        <begin position="301"/>
        <end position="336"/>
    </location>
</feature>
<evidence type="ECO:0000259" key="13">
    <source>
        <dbReference type="PROSITE" id="PS51178"/>
    </source>
</evidence>
<feature type="domain" description="Protein kinase" evidence="12">
    <location>
        <begin position="10"/>
        <end position="267"/>
    </location>
</feature>
<sequence length="657" mass="71600">MIGEILGNRYEIVEQIGEGGMSIVYKARCNKLDRFVAVKILKNKLCDNADIVTKFKREATAIATLSDNNIVNVLDVGTQDNINYIVMEYVKGKTLKEVIREFGKLNYETTIKISTQIAKALDCAHKNKIIHRDIKPQNILVTEEGLIKVTDFGIAKLATSETLTNTTTIMGSAQYFSPEQAKGSIIDVRTDIYSLGVVIYEMATGKLPFEADSPVSIALKHIQEEPVPPKQINSRIPDSLNKLILKAMEKDANKRYQTAKEIINDLQKIKEDPNAIIIGKSEQPDDGHTMVMAAVNLPSDNIPINKDLDEDYDDEDDDYYDDEDDDEEKRRKPKKKKKKSNKNLIIGIIIAIVLLIAGVGAYSALGGGALTEKDAIIPDLNGMTLAEAKSALEGVGLVLEDGGTEESDQPEGAVLQFSPEAGSTVKSGSKVRVIISGGVTKIKMQDLRETSLADAKKVLDKDGLTNYTSIEKNDDVIKTGYVISTDPEAGSEITVDSKITIYVSKGPATKYVSVPGLMGLTRDEAIATLTSGKLKYNTPVEGVTTEESKNGTVINVSHQQGIQVAENTPITITIGKYTAPVEKTVDVDDLDLEKGMTKEEAISAFKDSGLVYSENGEKGVLESWTPNKGELKEGSSIALKFKVVTTPTTPTKDKDDK</sequence>
<dbReference type="PROSITE" id="PS00108">
    <property type="entry name" value="PROTEIN_KINASE_ST"/>
    <property type="match status" value="1"/>
</dbReference>
<dbReference type="InterPro" id="IPR000719">
    <property type="entry name" value="Prot_kinase_dom"/>
</dbReference>
<dbReference type="Pfam" id="PF00069">
    <property type="entry name" value="Pkinase"/>
    <property type="match status" value="1"/>
</dbReference>
<evidence type="ECO:0000313" key="14">
    <source>
        <dbReference type="EMBL" id="PRR84145.1"/>
    </source>
</evidence>
<dbReference type="Pfam" id="PF03793">
    <property type="entry name" value="PASTA"/>
    <property type="match status" value="3"/>
</dbReference>
<protein>
    <recommendedName>
        <fullName evidence="1">non-specific serine/threonine protein kinase</fullName>
        <ecNumber evidence="1">2.7.11.1</ecNumber>
    </recommendedName>
</protein>
<dbReference type="PANTHER" id="PTHR43289:SF34">
    <property type="entry name" value="SERINE_THREONINE-PROTEIN KINASE YBDM-RELATED"/>
    <property type="match status" value="1"/>
</dbReference>
<dbReference type="OrthoDB" id="9788659at2"/>
<evidence type="ECO:0000313" key="15">
    <source>
        <dbReference type="Proteomes" id="UP000239471"/>
    </source>
</evidence>
<evidence type="ECO:0000259" key="12">
    <source>
        <dbReference type="PROSITE" id="PS50011"/>
    </source>
</evidence>
<dbReference type="GO" id="GO:0005524">
    <property type="term" value="F:ATP binding"/>
    <property type="evidence" value="ECO:0007669"/>
    <property type="project" value="UniProtKB-UniRule"/>
</dbReference>
<keyword evidence="6 9" id="KW-0067">ATP-binding</keyword>
<accession>A0A2T0BJT0</accession>
<evidence type="ECO:0000256" key="2">
    <source>
        <dbReference type="ARBA" id="ARBA00022527"/>
    </source>
</evidence>
<keyword evidence="3 14" id="KW-0808">Transferase</keyword>
<dbReference type="SUPFAM" id="SSF56112">
    <property type="entry name" value="Protein kinase-like (PK-like)"/>
    <property type="match status" value="1"/>
</dbReference>
<dbReference type="GO" id="GO:0004674">
    <property type="term" value="F:protein serine/threonine kinase activity"/>
    <property type="evidence" value="ECO:0007669"/>
    <property type="project" value="UniProtKB-KW"/>
</dbReference>
<dbReference type="Proteomes" id="UP000239471">
    <property type="component" value="Unassembled WGS sequence"/>
</dbReference>
<comment type="caution">
    <text evidence="14">The sequence shown here is derived from an EMBL/GenBank/DDBJ whole genome shotgun (WGS) entry which is preliminary data.</text>
</comment>
<dbReference type="CDD" id="cd14014">
    <property type="entry name" value="STKc_PknB_like"/>
    <property type="match status" value="1"/>
</dbReference>
<dbReference type="FunFam" id="1.10.510.10:FF:000021">
    <property type="entry name" value="Serine/threonine protein kinase"/>
    <property type="match status" value="1"/>
</dbReference>
<keyword evidence="11" id="KW-0812">Transmembrane</keyword>
<dbReference type="AlphaFoldDB" id="A0A2T0BJT0"/>
<keyword evidence="5 14" id="KW-0418">Kinase</keyword>
<evidence type="ECO:0000256" key="6">
    <source>
        <dbReference type="ARBA" id="ARBA00022840"/>
    </source>
</evidence>
<keyword evidence="11" id="KW-0472">Membrane</keyword>
<keyword evidence="4 9" id="KW-0547">Nucleotide-binding</keyword>
<dbReference type="InterPro" id="IPR005543">
    <property type="entry name" value="PASTA_dom"/>
</dbReference>
<gene>
    <name evidence="14" type="primary">prkC_1</name>
    <name evidence="14" type="ORF">CLVI_04430</name>
</gene>
<evidence type="ECO:0000256" key="4">
    <source>
        <dbReference type="ARBA" id="ARBA00022741"/>
    </source>
</evidence>
<dbReference type="PROSITE" id="PS51178">
    <property type="entry name" value="PASTA"/>
    <property type="match status" value="3"/>
</dbReference>
<organism evidence="14 15">
    <name type="scientific">Clostridium vincentii</name>
    <dbReference type="NCBI Taxonomy" id="52704"/>
    <lineage>
        <taxon>Bacteria</taxon>
        <taxon>Bacillati</taxon>
        <taxon>Bacillota</taxon>
        <taxon>Clostridia</taxon>
        <taxon>Eubacteriales</taxon>
        <taxon>Clostridiaceae</taxon>
        <taxon>Clostridium</taxon>
    </lineage>
</organism>
<feature type="domain" description="PASTA" evidence="13">
    <location>
        <begin position="371"/>
        <end position="437"/>
    </location>
</feature>
<dbReference type="PANTHER" id="PTHR43289">
    <property type="entry name" value="MITOGEN-ACTIVATED PROTEIN KINASE KINASE KINASE 20-RELATED"/>
    <property type="match status" value="1"/>
</dbReference>
<comment type="catalytic activity">
    <reaction evidence="8">
        <text>L-seryl-[protein] + ATP = O-phospho-L-seryl-[protein] + ADP + H(+)</text>
        <dbReference type="Rhea" id="RHEA:17989"/>
        <dbReference type="Rhea" id="RHEA-COMP:9863"/>
        <dbReference type="Rhea" id="RHEA-COMP:11604"/>
        <dbReference type="ChEBI" id="CHEBI:15378"/>
        <dbReference type="ChEBI" id="CHEBI:29999"/>
        <dbReference type="ChEBI" id="CHEBI:30616"/>
        <dbReference type="ChEBI" id="CHEBI:83421"/>
        <dbReference type="ChEBI" id="CHEBI:456216"/>
        <dbReference type="EC" id="2.7.11.1"/>
    </reaction>
</comment>
<evidence type="ECO:0000256" key="11">
    <source>
        <dbReference type="SAM" id="Phobius"/>
    </source>
</evidence>
<name>A0A2T0BJT0_9CLOT</name>
<keyword evidence="15" id="KW-1185">Reference proteome</keyword>
<evidence type="ECO:0000256" key="1">
    <source>
        <dbReference type="ARBA" id="ARBA00012513"/>
    </source>
</evidence>
<comment type="catalytic activity">
    <reaction evidence="7">
        <text>L-threonyl-[protein] + ATP = O-phospho-L-threonyl-[protein] + ADP + H(+)</text>
        <dbReference type="Rhea" id="RHEA:46608"/>
        <dbReference type="Rhea" id="RHEA-COMP:11060"/>
        <dbReference type="Rhea" id="RHEA-COMP:11605"/>
        <dbReference type="ChEBI" id="CHEBI:15378"/>
        <dbReference type="ChEBI" id="CHEBI:30013"/>
        <dbReference type="ChEBI" id="CHEBI:30616"/>
        <dbReference type="ChEBI" id="CHEBI:61977"/>
        <dbReference type="ChEBI" id="CHEBI:456216"/>
        <dbReference type="EC" id="2.7.11.1"/>
    </reaction>
</comment>
<keyword evidence="2" id="KW-0723">Serine/threonine-protein kinase</keyword>
<dbReference type="Gene3D" id="3.30.10.20">
    <property type="match status" value="3"/>
</dbReference>
<dbReference type="GO" id="GO:0106310">
    <property type="term" value="F:protein serine kinase activity"/>
    <property type="evidence" value="ECO:0007669"/>
    <property type="project" value="RHEA"/>
</dbReference>
<dbReference type="RefSeq" id="WP_106058481.1">
    <property type="nucleotide sequence ID" value="NZ_PVXQ01000003.1"/>
</dbReference>
<dbReference type="CDD" id="cd06577">
    <property type="entry name" value="PASTA_pknB"/>
    <property type="match status" value="3"/>
</dbReference>
<evidence type="ECO:0000256" key="7">
    <source>
        <dbReference type="ARBA" id="ARBA00047899"/>
    </source>
</evidence>